<reference evidence="2 3" key="1">
    <citation type="submission" date="2023-07" db="EMBL/GenBank/DDBJ databases">
        <title>Sorghum-associated microbial communities from plants grown in Nebraska, USA.</title>
        <authorList>
            <person name="Schachtman D."/>
        </authorList>
    </citation>
    <scope>NUCLEOTIDE SEQUENCE [LARGE SCALE GENOMIC DNA]</scope>
    <source>
        <strain evidence="2 3">CC60</strain>
    </source>
</reference>
<protein>
    <submittedName>
        <fullName evidence="2">Transposase-like protein</fullName>
    </submittedName>
</protein>
<dbReference type="EMBL" id="JAUSSK010000002">
    <property type="protein sequence ID" value="MDQ0009691.1"/>
    <property type="molecule type" value="Genomic_DNA"/>
</dbReference>
<evidence type="ECO:0000313" key="3">
    <source>
        <dbReference type="Proteomes" id="UP001237737"/>
    </source>
</evidence>
<organism evidence="2 3">
    <name type="scientific">Luteibacter jiangsuensis</name>
    <dbReference type="NCBI Taxonomy" id="637577"/>
    <lineage>
        <taxon>Bacteria</taxon>
        <taxon>Pseudomonadati</taxon>
        <taxon>Pseudomonadota</taxon>
        <taxon>Gammaproteobacteria</taxon>
        <taxon>Lysobacterales</taxon>
        <taxon>Rhodanobacteraceae</taxon>
        <taxon>Luteibacter</taxon>
    </lineage>
</organism>
<dbReference type="Proteomes" id="UP001237737">
    <property type="component" value="Unassembled WGS sequence"/>
</dbReference>
<accession>A0ABT9SXI1</accession>
<comment type="caution">
    <text evidence="2">The sequence shown here is derived from an EMBL/GenBank/DDBJ whole genome shotgun (WGS) entry which is preliminary data.</text>
</comment>
<sequence>MKKRYTEEQIITILREAESGTTPVKTLCKRHNISEQTFFR</sequence>
<dbReference type="InterPro" id="IPR002514">
    <property type="entry name" value="Transposase_8"/>
</dbReference>
<keyword evidence="3" id="KW-1185">Reference proteome</keyword>
<proteinExistence type="inferred from homology"/>
<dbReference type="InterPro" id="IPR009057">
    <property type="entry name" value="Homeodomain-like_sf"/>
</dbReference>
<gene>
    <name evidence="2" type="ORF">J2T07_001868</name>
</gene>
<comment type="similarity">
    <text evidence="1">Belongs to the transposase 8 family.</text>
</comment>
<evidence type="ECO:0000313" key="2">
    <source>
        <dbReference type="EMBL" id="MDQ0009691.1"/>
    </source>
</evidence>
<evidence type="ECO:0000256" key="1">
    <source>
        <dbReference type="ARBA" id="ARBA00009964"/>
    </source>
</evidence>
<dbReference type="Pfam" id="PF01527">
    <property type="entry name" value="HTH_Tnp_1"/>
    <property type="match status" value="1"/>
</dbReference>
<name>A0ABT9SXI1_9GAMM</name>
<dbReference type="SUPFAM" id="SSF46689">
    <property type="entry name" value="Homeodomain-like"/>
    <property type="match status" value="1"/>
</dbReference>